<name>A0A8S1RLZ4_9CILI</name>
<reference evidence="1" key="1">
    <citation type="submission" date="2021-01" db="EMBL/GenBank/DDBJ databases">
        <authorList>
            <consortium name="Genoscope - CEA"/>
            <person name="William W."/>
        </authorList>
    </citation>
    <scope>NUCLEOTIDE SEQUENCE</scope>
</reference>
<protein>
    <submittedName>
        <fullName evidence="1">Uncharacterized protein</fullName>
    </submittedName>
</protein>
<organism evidence="1 2">
    <name type="scientific">Paramecium sonneborni</name>
    <dbReference type="NCBI Taxonomy" id="65129"/>
    <lineage>
        <taxon>Eukaryota</taxon>
        <taxon>Sar</taxon>
        <taxon>Alveolata</taxon>
        <taxon>Ciliophora</taxon>
        <taxon>Intramacronucleata</taxon>
        <taxon>Oligohymenophorea</taxon>
        <taxon>Peniculida</taxon>
        <taxon>Parameciidae</taxon>
        <taxon>Paramecium</taxon>
    </lineage>
</organism>
<proteinExistence type="predicted"/>
<evidence type="ECO:0000313" key="2">
    <source>
        <dbReference type="Proteomes" id="UP000692954"/>
    </source>
</evidence>
<evidence type="ECO:0000313" key="1">
    <source>
        <dbReference type="EMBL" id="CAD8129631.1"/>
    </source>
</evidence>
<gene>
    <name evidence="1" type="ORF">PSON_ATCC_30995.1.T2350011</name>
</gene>
<dbReference type="AlphaFoldDB" id="A0A8S1RLZ4"/>
<sequence length="70" mass="8840">MCYQIYLYIHLPKQWNYLNPQFSSFEYDKINSDLIKQDETYNLYEQWRRLNALIYKRVQKNTRQQNRNIS</sequence>
<accession>A0A8S1RLZ4</accession>
<dbReference type="EMBL" id="CAJJDN010000235">
    <property type="protein sequence ID" value="CAD8129631.1"/>
    <property type="molecule type" value="Genomic_DNA"/>
</dbReference>
<dbReference type="Proteomes" id="UP000692954">
    <property type="component" value="Unassembled WGS sequence"/>
</dbReference>
<keyword evidence="2" id="KW-1185">Reference proteome</keyword>
<comment type="caution">
    <text evidence="1">The sequence shown here is derived from an EMBL/GenBank/DDBJ whole genome shotgun (WGS) entry which is preliminary data.</text>
</comment>